<dbReference type="CDD" id="cd05822">
    <property type="entry name" value="TLP_HIUase"/>
    <property type="match status" value="1"/>
</dbReference>
<comment type="function">
    <text evidence="2">Catalyzes the hydrolysis of 5-hydroxyisourate (HIU) to 2-oxo-4-hydroxy-4-carboxy-5-ureidoimidazoline (OHCU).</text>
</comment>
<dbReference type="PROSITE" id="PS00768">
    <property type="entry name" value="TRANSTHYRETIN_1"/>
    <property type="match status" value="1"/>
</dbReference>
<proteinExistence type="inferred from homology"/>
<dbReference type="PANTHER" id="PTHR10395:SF7">
    <property type="entry name" value="5-HYDROXYISOURATE HYDROLASE"/>
    <property type="match status" value="1"/>
</dbReference>
<dbReference type="GO" id="GO:0016787">
    <property type="term" value="F:hydrolase activity"/>
    <property type="evidence" value="ECO:0007669"/>
    <property type="project" value="UniProtKB-KW"/>
</dbReference>
<dbReference type="EC" id="3.5.2.17" evidence="7"/>
<comment type="catalytic activity">
    <reaction evidence="1 7">
        <text>5-hydroxyisourate + H2O = 5-hydroxy-2-oxo-4-ureido-2,5-dihydro-1H-imidazole-5-carboxylate + H(+)</text>
        <dbReference type="Rhea" id="RHEA:23736"/>
        <dbReference type="ChEBI" id="CHEBI:15377"/>
        <dbReference type="ChEBI" id="CHEBI:15378"/>
        <dbReference type="ChEBI" id="CHEBI:18072"/>
        <dbReference type="ChEBI" id="CHEBI:58639"/>
        <dbReference type="EC" id="3.5.2.17"/>
    </reaction>
</comment>
<dbReference type="SMART" id="SM00095">
    <property type="entry name" value="TR_THY"/>
    <property type="match status" value="1"/>
</dbReference>
<evidence type="ECO:0000256" key="7">
    <source>
        <dbReference type="RuleBase" id="RU361270"/>
    </source>
</evidence>
<keyword evidence="10" id="KW-1185">Reference proteome</keyword>
<feature type="domain" description="Transthyretin/hydroxyisourate hydrolase" evidence="8">
    <location>
        <begin position="1"/>
        <end position="109"/>
    </location>
</feature>
<dbReference type="RefSeq" id="WP_344945159.1">
    <property type="nucleotide sequence ID" value="NZ_BAAAZG010000013.1"/>
</dbReference>
<keyword evidence="5 7" id="KW-0659">Purine metabolism</keyword>
<dbReference type="PANTHER" id="PTHR10395">
    <property type="entry name" value="URICASE AND TRANSTHYRETIN-RELATED"/>
    <property type="match status" value="1"/>
</dbReference>
<dbReference type="Gene3D" id="2.60.40.180">
    <property type="entry name" value="Transthyretin/hydroxyisourate hydrolase domain"/>
    <property type="match status" value="1"/>
</dbReference>
<keyword evidence="6 7" id="KW-0378">Hydrolase</keyword>
<evidence type="ECO:0000256" key="4">
    <source>
        <dbReference type="ARBA" id="ARBA00011881"/>
    </source>
</evidence>
<dbReference type="InterPro" id="IPR036817">
    <property type="entry name" value="Transthyretin/HIU_hydrolase_sf"/>
</dbReference>
<evidence type="ECO:0000256" key="5">
    <source>
        <dbReference type="ARBA" id="ARBA00022631"/>
    </source>
</evidence>
<dbReference type="InterPro" id="IPR014306">
    <property type="entry name" value="Hydroxyisourate_hydrolase"/>
</dbReference>
<accession>A0ABP7VK94</accession>
<dbReference type="PRINTS" id="PR00189">
    <property type="entry name" value="TRNSTHYRETIN"/>
</dbReference>
<evidence type="ECO:0000256" key="6">
    <source>
        <dbReference type="ARBA" id="ARBA00022801"/>
    </source>
</evidence>
<dbReference type="Pfam" id="PF00576">
    <property type="entry name" value="Transthyretin"/>
    <property type="match status" value="1"/>
</dbReference>
<evidence type="ECO:0000256" key="2">
    <source>
        <dbReference type="ARBA" id="ARBA00002704"/>
    </source>
</evidence>
<dbReference type="InterPro" id="IPR000895">
    <property type="entry name" value="Transthyretin/HIU_hydrolase"/>
</dbReference>
<evidence type="ECO:0000313" key="9">
    <source>
        <dbReference type="EMBL" id="GAA4068118.1"/>
    </source>
</evidence>
<comment type="caution">
    <text evidence="9">The sequence shown here is derived from an EMBL/GenBank/DDBJ whole genome shotgun (WGS) entry which is preliminary data.</text>
</comment>
<evidence type="ECO:0000256" key="3">
    <source>
        <dbReference type="ARBA" id="ARBA00009850"/>
    </source>
</evidence>
<protein>
    <recommendedName>
        <fullName evidence="7">5-hydroxyisourate hydrolase</fullName>
        <shortName evidence="7">HIU hydrolase</shortName>
        <shortName evidence="7">HIUHase</shortName>
        <ecNumber evidence="7">3.5.2.17</ecNumber>
    </recommendedName>
</protein>
<evidence type="ECO:0000256" key="1">
    <source>
        <dbReference type="ARBA" id="ARBA00001043"/>
    </source>
</evidence>
<dbReference type="EMBL" id="BAAAZG010000013">
    <property type="protein sequence ID" value="GAA4068118.1"/>
    <property type="molecule type" value="Genomic_DNA"/>
</dbReference>
<organism evidence="9 10">
    <name type="scientific">Actinomadura miaoliensis</name>
    <dbReference type="NCBI Taxonomy" id="430685"/>
    <lineage>
        <taxon>Bacteria</taxon>
        <taxon>Bacillati</taxon>
        <taxon>Actinomycetota</taxon>
        <taxon>Actinomycetes</taxon>
        <taxon>Streptosporangiales</taxon>
        <taxon>Thermomonosporaceae</taxon>
        <taxon>Actinomadura</taxon>
    </lineage>
</organism>
<dbReference type="InterPro" id="IPR023418">
    <property type="entry name" value="Thyroxine_BS"/>
</dbReference>
<gene>
    <name evidence="9" type="primary">uraH_2</name>
    <name evidence="9" type="ORF">GCM10022214_23680</name>
</gene>
<comment type="subunit">
    <text evidence="4 7">Homotetramer.</text>
</comment>
<name>A0ABP7VK94_9ACTN</name>
<reference evidence="10" key="1">
    <citation type="journal article" date="2019" name="Int. J. Syst. Evol. Microbiol.">
        <title>The Global Catalogue of Microorganisms (GCM) 10K type strain sequencing project: providing services to taxonomists for standard genome sequencing and annotation.</title>
        <authorList>
            <consortium name="The Broad Institute Genomics Platform"/>
            <consortium name="The Broad Institute Genome Sequencing Center for Infectious Disease"/>
            <person name="Wu L."/>
            <person name="Ma J."/>
        </authorList>
    </citation>
    <scope>NUCLEOTIDE SEQUENCE [LARGE SCALE GENOMIC DNA]</scope>
    <source>
        <strain evidence="10">JCM 16702</strain>
    </source>
</reference>
<dbReference type="SUPFAM" id="SSF49472">
    <property type="entry name" value="Transthyretin (synonym: prealbumin)"/>
    <property type="match status" value="1"/>
</dbReference>
<comment type="similarity">
    <text evidence="3 7">Belongs to the transthyretin family. 5-hydroxyisourate hydrolase subfamily.</text>
</comment>
<dbReference type="Proteomes" id="UP001500683">
    <property type="component" value="Unassembled WGS sequence"/>
</dbReference>
<evidence type="ECO:0000313" key="10">
    <source>
        <dbReference type="Proteomes" id="UP001500683"/>
    </source>
</evidence>
<evidence type="ECO:0000259" key="8">
    <source>
        <dbReference type="SMART" id="SM00095"/>
    </source>
</evidence>
<dbReference type="InterPro" id="IPR023416">
    <property type="entry name" value="Transthyretin/HIU_hydrolase_d"/>
</dbReference>
<dbReference type="NCBIfam" id="TIGR02962">
    <property type="entry name" value="hdxy_isourate"/>
    <property type="match status" value="1"/>
</dbReference>
<sequence>MSVSTHVLDTARGRPAAGVPVRLDRYEGDTWRSLAEAATDGDGRWAAPPDAGSADGTYRLRFGTGPYFAERGETCFYPEVCVIFTIADAGQHHHVPLLLSPYGYSTYRGS</sequence>